<feature type="compositionally biased region" description="Acidic residues" evidence="1">
    <location>
        <begin position="905"/>
        <end position="914"/>
    </location>
</feature>
<reference evidence="3" key="3">
    <citation type="submission" date="2020-10" db="EMBL/GenBank/DDBJ databases">
        <authorList>
            <person name="Sedaghatjoo S."/>
        </authorList>
    </citation>
    <scope>NUCLEOTIDE SEQUENCE</scope>
    <source>
        <strain evidence="3">AZH3</strain>
    </source>
</reference>
<feature type="region of interest" description="Disordered" evidence="1">
    <location>
        <begin position="84"/>
        <end position="104"/>
    </location>
</feature>
<dbReference type="EMBL" id="LWDD02000072">
    <property type="protein sequence ID" value="KAE8264363.1"/>
    <property type="molecule type" value="Genomic_DNA"/>
</dbReference>
<feature type="region of interest" description="Disordered" evidence="1">
    <location>
        <begin position="743"/>
        <end position="766"/>
    </location>
</feature>
<dbReference type="Proteomes" id="UP000836402">
    <property type="component" value="Unassembled WGS sequence"/>
</dbReference>
<comment type="caution">
    <text evidence="4">The sequence shown here is derived from an EMBL/GenBank/DDBJ whole genome shotgun (WGS) entry which is preliminary data.</text>
</comment>
<dbReference type="PANTHER" id="PTHR38795">
    <property type="entry name" value="DUF6604 DOMAIN-CONTAINING PROTEIN"/>
    <property type="match status" value="1"/>
</dbReference>
<dbReference type="Pfam" id="PF20253">
    <property type="entry name" value="DUF6604"/>
    <property type="match status" value="1"/>
</dbReference>
<protein>
    <recommendedName>
        <fullName evidence="2">DUF6604 domain-containing protein</fullName>
    </recommendedName>
</protein>
<reference evidence="4" key="1">
    <citation type="submission" date="2016-04" db="EMBL/GenBank/DDBJ databases">
        <authorList>
            <person name="Nguyen H.D."/>
            <person name="Kesanakurti P."/>
            <person name="Cullis J."/>
            <person name="Levesque C.A."/>
            <person name="Hambleton S."/>
        </authorList>
    </citation>
    <scope>NUCLEOTIDE SEQUENCE</scope>
    <source>
        <strain evidence="4">DAOMC 238032</strain>
    </source>
</reference>
<evidence type="ECO:0000313" key="4">
    <source>
        <dbReference type="EMBL" id="KAE8264363.1"/>
    </source>
</evidence>
<organism evidence="4 5">
    <name type="scientific">Tilletia caries</name>
    <name type="common">wheat bunt fungus</name>
    <dbReference type="NCBI Taxonomy" id="13290"/>
    <lineage>
        <taxon>Eukaryota</taxon>
        <taxon>Fungi</taxon>
        <taxon>Dikarya</taxon>
        <taxon>Basidiomycota</taxon>
        <taxon>Ustilaginomycotina</taxon>
        <taxon>Exobasidiomycetes</taxon>
        <taxon>Tilletiales</taxon>
        <taxon>Tilletiaceae</taxon>
        <taxon>Tilletia</taxon>
    </lineage>
</organism>
<dbReference type="EMBL" id="CAJHJG010001093">
    <property type="protein sequence ID" value="CAD6908869.1"/>
    <property type="molecule type" value="Genomic_DNA"/>
</dbReference>
<reference evidence="4" key="2">
    <citation type="journal article" date="2019" name="IMA Fungus">
        <title>Genome sequencing and comparison of five Tilletia species to identify candidate genes for the detection of regulated species infecting wheat.</title>
        <authorList>
            <person name="Nguyen H.D.T."/>
            <person name="Sultana T."/>
            <person name="Kesanakurti P."/>
            <person name="Hambleton S."/>
        </authorList>
    </citation>
    <scope>NUCLEOTIDE SEQUENCE</scope>
    <source>
        <strain evidence="4">DAOMC 238032</strain>
    </source>
</reference>
<proteinExistence type="predicted"/>
<dbReference type="Proteomes" id="UP000077671">
    <property type="component" value="Unassembled WGS sequence"/>
</dbReference>
<gene>
    <name evidence="4" type="ORF">A4X03_0g1002</name>
    <name evidence="3" type="ORF">JKIAZH3_G3421</name>
</gene>
<evidence type="ECO:0000313" key="6">
    <source>
        <dbReference type="Proteomes" id="UP000836402"/>
    </source>
</evidence>
<feature type="domain" description="DUF6604" evidence="2">
    <location>
        <begin position="10"/>
        <end position="305"/>
    </location>
</feature>
<feature type="region of interest" description="Disordered" evidence="1">
    <location>
        <begin position="894"/>
        <end position="914"/>
    </location>
</feature>
<feature type="region of interest" description="Disordered" evidence="1">
    <location>
        <begin position="51"/>
        <end position="70"/>
    </location>
</feature>
<evidence type="ECO:0000259" key="2">
    <source>
        <dbReference type="Pfam" id="PF20253"/>
    </source>
</evidence>
<evidence type="ECO:0000313" key="5">
    <source>
        <dbReference type="Proteomes" id="UP000077671"/>
    </source>
</evidence>
<sequence length="914" mass="103148">MSAPSSYYAQYKADTHEVSMFLARAAIETGYSILQFEVAVGASAVDADAEGEKPQAASKSSKANAKKRLKQKALKQIKAQQLAAAAAKPNQGGGNGTSAQSRQKIPQGNYAIKVSQYVELASHIAEHKVEVPDHLMHRLYRCIKLRMRTLQRFLGNPDWSTFTHEHFLNVLREVGSILHEAREKTKTDSASKEGRAANRFASLDVLDKCEDDIDADIDDEEPTRPSGSAAPSAAAQAAKAQFDLKQSIDEAIMSAFAFFVDLMEMREYISTLWKKFRAGTADLMVTSITTQLAMEMLRRPHDELLDRILPLFDELRGEYVACDNSLEVMLVHLLNATCGQQIQDYKPQTSLPSYKNVKENDITTQTAFEAFLIPIYQVLKRVVQDPSKFPYPYLIDEGVDTSVGSEASPFLKWRQLENLLYNSNADYLILFRYFTGTLKEGLQFFTEADEMANTLYESIQLGRPTLVACFAAQIFIDINFILGDDTVRAHVELKAGAEQMLKVLKDRKEREPKRGWKLENEDWKFEMRRLDAMLKIYSNPDLDVTTVCSLGVGLSIGIEPETPVGRRMLMPRSPMMCGMVLIRLRLFYHELGRSHSDMWYAIPHVIHLYHACWNFGTWDPSTYPLWADLVVVLNNHDKDAMFGGKEPQTAMDALIGLLKVERYPASVLQAVRRGDTSLPAIRTSRKIRRTSEGLVITLLMDQSSILELMKSKYLRSLAVTPVDISNFEDLLVDLAFKAEKEERMGMTLPGPPRPPRQRSKVRDRSPKKLLETLQNTLISDGSKWRFDYFSMNLRCIEVIRTVQQALHDDLKELFGSRFLDDPDSTLAHVVRMVLRDAAEDEMQAAKYGVSVQFARMQSPMLQKATKALAKFLDDSGETDKEIDKMALHMCAAANECDPNTSNGEAEAESDQPHR</sequence>
<evidence type="ECO:0000256" key="1">
    <source>
        <dbReference type="SAM" id="MobiDB-lite"/>
    </source>
</evidence>
<keyword evidence="6" id="KW-1185">Reference proteome</keyword>
<name>A0A177VHT8_9BASI</name>
<dbReference type="AlphaFoldDB" id="A0A177VHT8"/>
<dbReference type="PANTHER" id="PTHR38795:SF1">
    <property type="entry name" value="DUF6604 DOMAIN-CONTAINING PROTEIN"/>
    <property type="match status" value="1"/>
</dbReference>
<accession>A0A177VHT8</accession>
<dbReference type="InterPro" id="IPR046539">
    <property type="entry name" value="DUF6604"/>
</dbReference>
<evidence type="ECO:0000313" key="3">
    <source>
        <dbReference type="EMBL" id="CAD6908869.1"/>
    </source>
</evidence>